<evidence type="ECO:0000256" key="6">
    <source>
        <dbReference type="ARBA" id="ARBA00047942"/>
    </source>
</evidence>
<evidence type="ECO:0000256" key="4">
    <source>
        <dbReference type="ARBA" id="ARBA00022679"/>
    </source>
</evidence>
<name>A0ABV0LVH3_9HYPH</name>
<dbReference type="SUPFAM" id="SSF53335">
    <property type="entry name" value="S-adenosyl-L-methionine-dependent methyltransferases"/>
    <property type="match status" value="1"/>
</dbReference>
<feature type="domain" description="DNA methylase N-4/N-6" evidence="7">
    <location>
        <begin position="122"/>
        <end position="462"/>
    </location>
</feature>
<keyword evidence="9" id="KW-1185">Reference proteome</keyword>
<organism evidence="8 9">
    <name type="scientific">Neorhizobium phenanthreniclasticum</name>
    <dbReference type="NCBI Taxonomy" id="3157917"/>
    <lineage>
        <taxon>Bacteria</taxon>
        <taxon>Pseudomonadati</taxon>
        <taxon>Pseudomonadota</taxon>
        <taxon>Alphaproteobacteria</taxon>
        <taxon>Hyphomicrobiales</taxon>
        <taxon>Rhizobiaceae</taxon>
        <taxon>Rhizobium/Agrobacterium group</taxon>
        <taxon>Neorhizobium</taxon>
    </lineage>
</organism>
<gene>
    <name evidence="8" type="ORF">ABK249_01520</name>
</gene>
<sequence length="655" mass="74235">MDKLKMHSPDLTQENIARIRRLFPGCVTEARDEVTGKLRLAVDFDQLRQELSDSIVEGPQERYRLDWPGKREALITSNAPIMKTLRPAVDESVIFDQTKNMFIEGDNLEALKIIQSSLLGKVKMIYIDPPYNTGNDFIYNDKYSATRGDWLSISGQVNDDGGRMIANLDSNGRFHSDWLSMIYPRLRLARNLLADNGAIFISIGQEEAGTLLQICFEIFGEKNFVTICSRVMKTGGQKGVHFSPSVDYVLVFAKNVFELAPFREPISQNVIDTVYTSVEADGPRKGERYRSMGLYQAMLDARANQRYFIEDPDGKLLIPPGSTFPQVKEEGFKVAPLDGDGVWRWTYDRFKEEKSKGNISFVASERSSLIHPDGSPAKWNVYYKIWLNDRLRDGQLPGNILEKFQSRHSSAELKKLEIPFEFAKPTDLIKFFTELVCAEAGDVVLDFFAGSGTTAHAVMAQAAETGKNLGWICVQVPEKINSKEDAFKQGYATIAELSKERIRRAGRRILQGECHPDWNRDVGFRVLKVDASNMKDVYYRPDELKQTDLLNIVDNVKEDRTTEDLLFQVLVDWGVDLTLPIRREIIQGKTVFFVDGNALVACFDKGVTEDLVKDLAKREPLRVVFRDNGFVSDAVKINVEQIFRQLSPTTDVKSI</sequence>
<evidence type="ECO:0000259" key="7">
    <source>
        <dbReference type="Pfam" id="PF01555"/>
    </source>
</evidence>
<comment type="similarity">
    <text evidence="1">Belongs to the N(4)/N(6)-methyltransferase family.</text>
</comment>
<keyword evidence="5" id="KW-0949">S-adenosyl-L-methionine</keyword>
<dbReference type="EC" id="2.1.1.72" evidence="2"/>
<dbReference type="InterPro" id="IPR029063">
    <property type="entry name" value="SAM-dependent_MTases_sf"/>
</dbReference>
<evidence type="ECO:0000313" key="9">
    <source>
        <dbReference type="Proteomes" id="UP001496627"/>
    </source>
</evidence>
<dbReference type="GO" id="GO:0032259">
    <property type="term" value="P:methylation"/>
    <property type="evidence" value="ECO:0007669"/>
    <property type="project" value="UniProtKB-KW"/>
</dbReference>
<dbReference type="PROSITE" id="PS00092">
    <property type="entry name" value="N6_MTASE"/>
    <property type="match status" value="1"/>
</dbReference>
<dbReference type="PRINTS" id="PR00506">
    <property type="entry name" value="D21N6MTFRASE"/>
</dbReference>
<dbReference type="Gene3D" id="3.40.50.150">
    <property type="entry name" value="Vaccinia Virus protein VP39"/>
    <property type="match status" value="1"/>
</dbReference>
<evidence type="ECO:0000256" key="2">
    <source>
        <dbReference type="ARBA" id="ARBA00011900"/>
    </source>
</evidence>
<dbReference type="GO" id="GO:0008168">
    <property type="term" value="F:methyltransferase activity"/>
    <property type="evidence" value="ECO:0007669"/>
    <property type="project" value="UniProtKB-KW"/>
</dbReference>
<dbReference type="InterPro" id="IPR002052">
    <property type="entry name" value="DNA_methylase_N6_adenine_CS"/>
</dbReference>
<proteinExistence type="inferred from homology"/>
<evidence type="ECO:0000256" key="5">
    <source>
        <dbReference type="ARBA" id="ARBA00022691"/>
    </source>
</evidence>
<evidence type="ECO:0000256" key="1">
    <source>
        <dbReference type="ARBA" id="ARBA00006594"/>
    </source>
</evidence>
<keyword evidence="4 8" id="KW-0808">Transferase</keyword>
<reference evidence="8 9" key="1">
    <citation type="submission" date="2024-05" db="EMBL/GenBank/DDBJ databases">
        <title>Neorhizobium sp. Rsf11, a plant growth promoting and heavy metal resistant PAH-degrader.</title>
        <authorList>
            <person name="Golubev S.N."/>
            <person name="Muratova A.Y."/>
            <person name="Markelova M.I."/>
        </authorList>
    </citation>
    <scope>NUCLEOTIDE SEQUENCE [LARGE SCALE GENOMIC DNA]</scope>
    <source>
        <strain evidence="8 9">Rsf11</strain>
    </source>
</reference>
<protein>
    <recommendedName>
        <fullName evidence="2">site-specific DNA-methyltransferase (adenine-specific)</fullName>
        <ecNumber evidence="2">2.1.1.72</ecNumber>
    </recommendedName>
</protein>
<comment type="caution">
    <text evidence="8">The sequence shown here is derived from an EMBL/GenBank/DDBJ whole genome shotgun (WGS) entry which is preliminary data.</text>
</comment>
<dbReference type="RefSeq" id="WP_348862012.1">
    <property type="nucleotide sequence ID" value="NZ_JBEAAL010000001.1"/>
</dbReference>
<accession>A0ABV0LVH3</accession>
<dbReference type="PIRSF" id="PIRSF015855">
    <property type="entry name" value="TypeIII_Mtase_mKpnI"/>
    <property type="match status" value="1"/>
</dbReference>
<keyword evidence="3 8" id="KW-0489">Methyltransferase</keyword>
<dbReference type="InterPro" id="IPR002295">
    <property type="entry name" value="N4/N6-MTase_EcoPI_Mod-like"/>
</dbReference>
<dbReference type="InterPro" id="IPR002941">
    <property type="entry name" value="DNA_methylase_N4/N6"/>
</dbReference>
<evidence type="ECO:0000313" key="8">
    <source>
        <dbReference type="EMBL" id="MEQ1403599.1"/>
    </source>
</evidence>
<dbReference type="Pfam" id="PF01555">
    <property type="entry name" value="N6_N4_Mtase"/>
    <property type="match status" value="1"/>
</dbReference>
<dbReference type="Proteomes" id="UP001496627">
    <property type="component" value="Unassembled WGS sequence"/>
</dbReference>
<evidence type="ECO:0000256" key="3">
    <source>
        <dbReference type="ARBA" id="ARBA00022603"/>
    </source>
</evidence>
<comment type="catalytic activity">
    <reaction evidence="6">
        <text>a 2'-deoxyadenosine in DNA + S-adenosyl-L-methionine = an N(6)-methyl-2'-deoxyadenosine in DNA + S-adenosyl-L-homocysteine + H(+)</text>
        <dbReference type="Rhea" id="RHEA:15197"/>
        <dbReference type="Rhea" id="RHEA-COMP:12418"/>
        <dbReference type="Rhea" id="RHEA-COMP:12419"/>
        <dbReference type="ChEBI" id="CHEBI:15378"/>
        <dbReference type="ChEBI" id="CHEBI:57856"/>
        <dbReference type="ChEBI" id="CHEBI:59789"/>
        <dbReference type="ChEBI" id="CHEBI:90615"/>
        <dbReference type="ChEBI" id="CHEBI:90616"/>
        <dbReference type="EC" id="2.1.1.72"/>
    </reaction>
</comment>
<dbReference type="EMBL" id="JBEAAL010000001">
    <property type="protein sequence ID" value="MEQ1403599.1"/>
    <property type="molecule type" value="Genomic_DNA"/>
</dbReference>